<evidence type="ECO:0000256" key="6">
    <source>
        <dbReference type="ARBA" id="ARBA00023002"/>
    </source>
</evidence>
<feature type="domain" description="Nitroreductase" evidence="12">
    <location>
        <begin position="319"/>
        <end position="490"/>
    </location>
</feature>
<feature type="binding site" evidence="10">
    <location>
        <position position="117"/>
    </location>
    <ligand>
        <name>GTP</name>
        <dbReference type="ChEBI" id="CHEBI:37565"/>
    </ligand>
</feature>
<comment type="cofactor">
    <cofactor evidence="10">
        <name>K(+)</name>
        <dbReference type="ChEBI" id="CHEBI:29103"/>
    </cofactor>
    <text evidence="10">Monovalent cation. The ion could be potassium.</text>
</comment>
<evidence type="ECO:0000256" key="11">
    <source>
        <dbReference type="SAM" id="MobiDB-lite"/>
    </source>
</evidence>
<evidence type="ECO:0000256" key="7">
    <source>
        <dbReference type="ARBA" id="ARBA00023134"/>
    </source>
</evidence>
<keyword evidence="5 10" id="KW-0630">Potassium</keyword>
<evidence type="ECO:0000256" key="2">
    <source>
        <dbReference type="ARBA" id="ARBA00022723"/>
    </source>
</evidence>
<dbReference type="HAMAP" id="MF_01259">
    <property type="entry name" value="F420_ligase_FbiB"/>
    <property type="match status" value="1"/>
</dbReference>
<comment type="caution">
    <text evidence="10">Lacks conserved residue(s) required for the propagation of feature annotation.</text>
</comment>
<accession>A0ABQ5P9I2</accession>
<dbReference type="PANTHER" id="PTHR47917:SF1">
    <property type="entry name" value="COENZYME F420:L-GLUTAMATE LIGASE"/>
    <property type="match status" value="1"/>
</dbReference>
<dbReference type="Gene3D" id="3.40.109.10">
    <property type="entry name" value="NADH Oxidase"/>
    <property type="match status" value="1"/>
</dbReference>
<keyword evidence="8 10" id="KW-0464">Manganese</keyword>
<feature type="binding site" evidence="10">
    <location>
        <position position="350"/>
    </location>
    <ligand>
        <name>FMN</name>
        <dbReference type="ChEBI" id="CHEBI:58210"/>
    </ligand>
</feature>
<dbReference type="InterPro" id="IPR000415">
    <property type="entry name" value="Nitroreductase-like"/>
</dbReference>
<dbReference type="EC" id="6.3.2.34" evidence="10"/>
<dbReference type="SUPFAM" id="SSF55469">
    <property type="entry name" value="FMN-dependent nitroreductase-like"/>
    <property type="match status" value="1"/>
</dbReference>
<evidence type="ECO:0000256" key="3">
    <source>
        <dbReference type="ARBA" id="ARBA00022741"/>
    </source>
</evidence>
<dbReference type="Gene3D" id="3.30.1330.100">
    <property type="entry name" value="CofE-like"/>
    <property type="match status" value="2"/>
</dbReference>
<feature type="region of interest" description="Coenzyme F420:L-glutamate ligase" evidence="10">
    <location>
        <begin position="1"/>
        <end position="310"/>
    </location>
</feature>
<feature type="binding site" evidence="10">
    <location>
        <position position="461"/>
    </location>
    <ligand>
        <name>FMN</name>
        <dbReference type="ChEBI" id="CHEBI:58210"/>
    </ligand>
</feature>
<sequence length="510" mass="52312">MTTVDDPAGPAAGTPSVSNGTVSNGAVETEAVETGAVSTPHVGTGDAVTDSVAGSVAADAPEAARADGGAPAAFSVRGLAGLPEVRPGDDLAALIAAARPRLADGDILVVTSKIVSKAEGRVLAADDREAAIDAETVRVVARRGTLRIVENRLGLVMAAAGVDASNTPGGTVLLLPADPDASARALRAGLRAALGVDVGVVVSDTSGRPWRAGLTDIAIGAAGVRVLDDLRGGRDTYGNPLNVTVVATADELAGAGDLVKGKATGVPVAVVRGLAHLVGDDGPDDGPDDGVPAGARALVRPAALDMFRLGTSEAVREAVTQRRTVREFTGDPVDPGAVRRAVAAAVTAPAPHHTTPWRFVLLESASSRTELLDAMRDAWIADLRRDGRSEESIARRVRRGEVLRRAPYLVVPCLVTDGSHHYGHARRDAAEREMFVVAMGAGVQNLLVALAGEGLGSAWVSSTMFCRDVVRDVLGLPGDWDPMGAVAVGHAAAPPRERPARTPEAFIEVR</sequence>
<dbReference type="PANTHER" id="PTHR47917">
    <property type="match status" value="1"/>
</dbReference>
<evidence type="ECO:0000256" key="10">
    <source>
        <dbReference type="HAMAP-Rule" id="MF_01259"/>
    </source>
</evidence>
<evidence type="ECO:0000259" key="13">
    <source>
        <dbReference type="Pfam" id="PF01996"/>
    </source>
</evidence>
<dbReference type="NCBIfam" id="TIGR03553">
    <property type="entry name" value="F420_FbiB_CTERM"/>
    <property type="match status" value="1"/>
</dbReference>
<dbReference type="SUPFAM" id="SSF144010">
    <property type="entry name" value="CofE-like"/>
    <property type="match status" value="1"/>
</dbReference>
<evidence type="ECO:0000256" key="9">
    <source>
        <dbReference type="ARBA" id="ARBA00023268"/>
    </source>
</evidence>
<dbReference type="Pfam" id="PF01996">
    <property type="entry name" value="F420_ligase"/>
    <property type="match status" value="1"/>
</dbReference>
<evidence type="ECO:0000259" key="12">
    <source>
        <dbReference type="Pfam" id="PF00881"/>
    </source>
</evidence>
<dbReference type="Proteomes" id="UP001291653">
    <property type="component" value="Unassembled WGS sequence"/>
</dbReference>
<comment type="catalytic activity">
    <reaction evidence="10">
        <text>oxidized coenzyme F420-0 + GTP + L-glutamate = oxidized coenzyme F420-1 + GDP + phosphate + H(+)</text>
        <dbReference type="Rhea" id="RHEA:30555"/>
        <dbReference type="ChEBI" id="CHEBI:15378"/>
        <dbReference type="ChEBI" id="CHEBI:29985"/>
        <dbReference type="ChEBI" id="CHEBI:37565"/>
        <dbReference type="ChEBI" id="CHEBI:43474"/>
        <dbReference type="ChEBI" id="CHEBI:58189"/>
        <dbReference type="ChEBI" id="CHEBI:59907"/>
        <dbReference type="ChEBI" id="CHEBI:59920"/>
        <dbReference type="EC" id="6.3.2.31"/>
    </reaction>
</comment>
<evidence type="ECO:0000256" key="5">
    <source>
        <dbReference type="ARBA" id="ARBA00022958"/>
    </source>
</evidence>
<reference evidence="14 15" key="1">
    <citation type="submission" date="2022-10" db="EMBL/GenBank/DDBJ databases">
        <title>Draft genome sequence of Streptomyces sp. YSPA8.</title>
        <authorList>
            <person name="Moriuchi R."/>
            <person name="Dohra H."/>
            <person name="Yamamura H."/>
            <person name="Kodani S."/>
        </authorList>
    </citation>
    <scope>NUCLEOTIDE SEQUENCE [LARGE SCALE GENOMIC DNA]</scope>
    <source>
        <strain evidence="14 15">YSPA8</strain>
    </source>
</reference>
<name>A0ABQ5P9I2_9ACTN</name>
<dbReference type="Pfam" id="PF00881">
    <property type="entry name" value="Nitroreductase"/>
    <property type="match status" value="1"/>
</dbReference>
<evidence type="ECO:0000256" key="8">
    <source>
        <dbReference type="ARBA" id="ARBA00023211"/>
    </source>
</evidence>
<evidence type="ECO:0000313" key="14">
    <source>
        <dbReference type="EMBL" id="GLF99232.1"/>
    </source>
</evidence>
<feature type="binding site" evidence="10">
    <location>
        <position position="166"/>
    </location>
    <ligand>
        <name>GTP</name>
        <dbReference type="ChEBI" id="CHEBI:37565"/>
    </ligand>
</feature>
<keyword evidence="15" id="KW-1185">Reference proteome</keyword>
<feature type="region of interest" description="Dehydro-coenzyme F420-0 reductase" evidence="10">
    <location>
        <begin position="311"/>
        <end position="510"/>
    </location>
</feature>
<keyword evidence="7 10" id="KW-0342">GTP-binding</keyword>
<dbReference type="InterPro" id="IPR019943">
    <property type="entry name" value="F420_FbiB_C"/>
</dbReference>
<comment type="function">
    <text evidence="10">Bifunctional enzyme that catalyzes the GTP-dependent successive addition of two or more gamma-linked L-glutamates to the L-lactyl phosphodiester of 7,8-didemethyl-8-hydroxy-5-deazariboflavin (F420-0) to form polyglutamated F420 derivatives, and the FMNH2-dependent reduction of dehydro-F420-0 to form F420-0.</text>
</comment>
<evidence type="ECO:0000256" key="1">
    <source>
        <dbReference type="ARBA" id="ARBA00022598"/>
    </source>
</evidence>
<keyword evidence="2 10" id="KW-0479">Metal-binding</keyword>
<feature type="region of interest" description="Disordered" evidence="11">
    <location>
        <begin position="1"/>
        <end position="23"/>
    </location>
</feature>
<dbReference type="InterPro" id="IPR002847">
    <property type="entry name" value="F420-0_gamma-glut_ligase-dom"/>
</dbReference>
<evidence type="ECO:0000256" key="4">
    <source>
        <dbReference type="ARBA" id="ARBA00022842"/>
    </source>
</evidence>
<organism evidence="14 15">
    <name type="scientific">Streptomyces yaizuensis</name>
    <dbReference type="NCBI Taxonomy" id="2989713"/>
    <lineage>
        <taxon>Bacteria</taxon>
        <taxon>Bacillati</taxon>
        <taxon>Actinomycetota</taxon>
        <taxon>Actinomycetes</taxon>
        <taxon>Kitasatosporales</taxon>
        <taxon>Streptomycetaceae</taxon>
        <taxon>Streptomyces</taxon>
    </lineage>
</organism>
<feature type="binding site" evidence="10">
    <location>
        <position position="204"/>
    </location>
    <ligand>
        <name>a divalent metal cation</name>
        <dbReference type="ChEBI" id="CHEBI:60240"/>
        <label>1</label>
    </ligand>
</feature>
<comment type="similarity">
    <text evidence="10">In the N-terminal section; belongs to the CofE family.</text>
</comment>
<keyword evidence="1 10" id="KW-0436">Ligase</keyword>
<comment type="pathway">
    <text evidence="10">Cofactor biosynthesis; coenzyme F420 biosynthesis.</text>
</comment>
<feature type="domain" description="Coenzyme F420:L-glutamate ligase-like" evidence="13">
    <location>
        <begin position="82"/>
        <end position="273"/>
    </location>
</feature>
<dbReference type="EMBL" id="BSBI01000019">
    <property type="protein sequence ID" value="GLF99232.1"/>
    <property type="molecule type" value="Genomic_DNA"/>
</dbReference>
<comment type="catalytic activity">
    <reaction evidence="10">
        <text>oxidized coenzyme F420-1 + GTP + L-glutamate = oxidized coenzyme F420-2 + GDP + phosphate + H(+)</text>
        <dbReference type="Rhea" id="RHEA:30523"/>
        <dbReference type="ChEBI" id="CHEBI:15378"/>
        <dbReference type="ChEBI" id="CHEBI:29985"/>
        <dbReference type="ChEBI" id="CHEBI:37565"/>
        <dbReference type="ChEBI" id="CHEBI:43474"/>
        <dbReference type="ChEBI" id="CHEBI:57922"/>
        <dbReference type="ChEBI" id="CHEBI:58189"/>
        <dbReference type="ChEBI" id="CHEBI:59920"/>
        <dbReference type="EC" id="6.3.2.34"/>
    </reaction>
</comment>
<gene>
    <name evidence="10" type="primary">fbiB</name>
    <name evidence="14" type="ORF">SYYSPA8_33065</name>
</gene>
<feature type="binding site" evidence="10">
    <location>
        <position position="498"/>
    </location>
    <ligand>
        <name>FMN</name>
        <dbReference type="ChEBI" id="CHEBI:58210"/>
    </ligand>
</feature>
<keyword evidence="9 10" id="KW-0511">Multifunctional enzyme</keyword>
<comment type="cofactor">
    <cofactor evidence="10">
        <name>Mg(2+)</name>
        <dbReference type="ChEBI" id="CHEBI:18420"/>
    </cofactor>
    <cofactor evidence="10">
        <name>Mn(2+)</name>
        <dbReference type="ChEBI" id="CHEBI:29035"/>
    </cofactor>
    <text evidence="10">Binds 2 divalent metal cations per subunit. The ions could be magnesium and/or manganese.</text>
</comment>
<feature type="binding site" evidence="10">
    <location>
        <position position="163"/>
    </location>
    <ligand>
        <name>a divalent metal cation</name>
        <dbReference type="ChEBI" id="CHEBI:60240"/>
        <label>1</label>
    </ligand>
</feature>
<proteinExistence type="inferred from homology"/>
<dbReference type="InterPro" id="IPR008225">
    <property type="entry name" value="F420-0_g-glutamyl_ligase"/>
</dbReference>
<dbReference type="EC" id="6.3.2.31" evidence="10"/>
<dbReference type="InterPro" id="IPR023661">
    <property type="entry name" value="FbiB"/>
</dbReference>
<feature type="binding site" evidence="10">
    <location>
        <position position="205"/>
    </location>
    <ligand>
        <name>a divalent metal cation</name>
        <dbReference type="ChEBI" id="CHEBI:60240"/>
        <label>2</label>
    </ligand>
</feature>
<feature type="binding site" evidence="10">
    <location>
        <position position="382"/>
    </location>
    <ligand>
        <name>coenzyme F420-(gamma-Glu)n</name>
        <dbReference type="ChEBI" id="CHEBI:133980"/>
    </ligand>
</feature>
<dbReference type="NCBIfam" id="TIGR01916">
    <property type="entry name" value="F420_cofE"/>
    <property type="match status" value="1"/>
</dbReference>
<dbReference type="EC" id="1.3.8.17" evidence="10"/>
<comment type="catalytic activity">
    <reaction evidence="10">
        <text>oxidized coenzyme F420-0 + FMN + H(+) = dehydro coenzyme F420-0 + FMNH2</text>
        <dbReference type="Rhea" id="RHEA:60360"/>
        <dbReference type="ChEBI" id="CHEBI:15378"/>
        <dbReference type="ChEBI" id="CHEBI:57618"/>
        <dbReference type="ChEBI" id="CHEBI:58210"/>
        <dbReference type="ChEBI" id="CHEBI:59907"/>
        <dbReference type="ChEBI" id="CHEBI:143705"/>
        <dbReference type="EC" id="1.3.8.17"/>
    </reaction>
</comment>
<protein>
    <recommendedName>
        <fullName evidence="10">Bifunctional F420 biosynthesis protein FbiB</fullName>
    </recommendedName>
    <domain>
        <recommendedName>
            <fullName evidence="10">Coenzyme F420:L-glutamate ligase</fullName>
            <ecNumber evidence="10">6.3.2.31</ecNumber>
            <ecNumber evidence="10">6.3.2.34</ecNumber>
        </recommendedName>
        <alternativeName>
            <fullName evidence="10">Coenzyme F420-0:L-glutamate ligase</fullName>
        </alternativeName>
        <alternativeName>
            <fullName evidence="10">Coenzyme F420-1:gamma-L-glutamate ligase</fullName>
        </alternativeName>
    </domain>
    <domain>
        <recommendedName>
            <fullName evidence="10">Dehydro-coenzyme F420-0 reductase</fullName>
            <ecNumber evidence="10">1.3.8.17</ecNumber>
        </recommendedName>
    </domain>
</protein>
<dbReference type="InterPro" id="IPR029479">
    <property type="entry name" value="Nitroreductase"/>
</dbReference>
<feature type="binding site" evidence="10">
    <location>
        <begin position="82"/>
        <end position="85"/>
    </location>
    <ligand>
        <name>GTP</name>
        <dbReference type="ChEBI" id="CHEBI:37565"/>
    </ligand>
</feature>
<dbReference type="NCBIfam" id="NF009810">
    <property type="entry name" value="PRK13294.1"/>
    <property type="match status" value="1"/>
</dbReference>
<comment type="caution">
    <text evidence="14">The sequence shown here is derived from an EMBL/GenBank/DDBJ whole genome shotgun (WGS) entry which is preliminary data.</text>
</comment>
<feature type="binding site" evidence="10">
    <location>
        <position position="112"/>
    </location>
    <ligand>
        <name>GTP</name>
        <dbReference type="ChEBI" id="CHEBI:37565"/>
    </ligand>
</feature>
<evidence type="ECO:0000313" key="15">
    <source>
        <dbReference type="Proteomes" id="UP001291653"/>
    </source>
</evidence>
<keyword evidence="4 10" id="KW-0460">Magnesium</keyword>
<keyword evidence="3 10" id="KW-0547">Nucleotide-binding</keyword>
<keyword evidence="6 10" id="KW-0560">Oxidoreductase</keyword>
<dbReference type="GO" id="GO:0016874">
    <property type="term" value="F:ligase activity"/>
    <property type="evidence" value="ECO:0007669"/>
    <property type="project" value="UniProtKB-KW"/>
</dbReference>